<keyword evidence="2" id="KW-0597">Phosphoprotein</keyword>
<feature type="domain" description="Carrier" evidence="3">
    <location>
        <begin position="1"/>
        <end position="75"/>
    </location>
</feature>
<dbReference type="PROSITE" id="PS50075">
    <property type="entry name" value="CARRIER"/>
    <property type="match status" value="1"/>
</dbReference>
<name>A0ABW3E147_9ACTN</name>
<evidence type="ECO:0000256" key="2">
    <source>
        <dbReference type="ARBA" id="ARBA00022553"/>
    </source>
</evidence>
<organism evidence="4 5">
    <name type="scientific">Streptosporangium algeriense</name>
    <dbReference type="NCBI Taxonomy" id="1682748"/>
    <lineage>
        <taxon>Bacteria</taxon>
        <taxon>Bacillati</taxon>
        <taxon>Actinomycetota</taxon>
        <taxon>Actinomycetes</taxon>
        <taxon>Streptosporangiales</taxon>
        <taxon>Streptosporangiaceae</taxon>
        <taxon>Streptosporangium</taxon>
    </lineage>
</organism>
<sequence length="91" mass="9578">MTTTDLEARVTSICAKALNRSGLGPDDDLMEAGMDSLVAVEIVTRLELSFGADVVDVIFETPTVNHLCAAVRRALREGGPGSGRPVTPPEP</sequence>
<evidence type="ECO:0000259" key="3">
    <source>
        <dbReference type="PROSITE" id="PS50075"/>
    </source>
</evidence>
<comment type="caution">
    <text evidence="4">The sequence shown here is derived from an EMBL/GenBank/DDBJ whole genome shotgun (WGS) entry which is preliminary data.</text>
</comment>
<dbReference type="InterPro" id="IPR009081">
    <property type="entry name" value="PP-bd_ACP"/>
</dbReference>
<keyword evidence="5" id="KW-1185">Reference proteome</keyword>
<dbReference type="EMBL" id="JBHTHX010001491">
    <property type="protein sequence ID" value="MFD0888786.1"/>
    <property type="molecule type" value="Genomic_DNA"/>
</dbReference>
<evidence type="ECO:0000313" key="5">
    <source>
        <dbReference type="Proteomes" id="UP001597024"/>
    </source>
</evidence>
<gene>
    <name evidence="4" type="ORF">ACFQ08_29970</name>
</gene>
<dbReference type="PROSITE" id="PS00012">
    <property type="entry name" value="PHOSPHOPANTETHEINE"/>
    <property type="match status" value="1"/>
</dbReference>
<keyword evidence="1" id="KW-0596">Phosphopantetheine</keyword>
<dbReference type="SUPFAM" id="SSF47336">
    <property type="entry name" value="ACP-like"/>
    <property type="match status" value="1"/>
</dbReference>
<evidence type="ECO:0000256" key="1">
    <source>
        <dbReference type="ARBA" id="ARBA00022450"/>
    </source>
</evidence>
<dbReference type="InterPro" id="IPR020806">
    <property type="entry name" value="PKS_PP-bd"/>
</dbReference>
<dbReference type="Pfam" id="PF00550">
    <property type="entry name" value="PP-binding"/>
    <property type="match status" value="1"/>
</dbReference>
<accession>A0ABW3E147</accession>
<dbReference type="InterPro" id="IPR006162">
    <property type="entry name" value="Ppantetheine_attach_site"/>
</dbReference>
<proteinExistence type="predicted"/>
<protein>
    <submittedName>
        <fullName evidence="4">Acyl carrier protein</fullName>
    </submittedName>
</protein>
<dbReference type="Proteomes" id="UP001597024">
    <property type="component" value="Unassembled WGS sequence"/>
</dbReference>
<dbReference type="SMART" id="SM00823">
    <property type="entry name" value="PKS_PP"/>
    <property type="match status" value="1"/>
</dbReference>
<dbReference type="Gene3D" id="1.10.1200.10">
    <property type="entry name" value="ACP-like"/>
    <property type="match status" value="1"/>
</dbReference>
<reference evidence="5" key="1">
    <citation type="journal article" date="2019" name="Int. J. Syst. Evol. Microbiol.">
        <title>The Global Catalogue of Microorganisms (GCM) 10K type strain sequencing project: providing services to taxonomists for standard genome sequencing and annotation.</title>
        <authorList>
            <consortium name="The Broad Institute Genomics Platform"/>
            <consortium name="The Broad Institute Genome Sequencing Center for Infectious Disease"/>
            <person name="Wu L."/>
            <person name="Ma J."/>
        </authorList>
    </citation>
    <scope>NUCLEOTIDE SEQUENCE [LARGE SCALE GENOMIC DNA]</scope>
    <source>
        <strain evidence="5">CCUG 62974</strain>
    </source>
</reference>
<evidence type="ECO:0000313" key="4">
    <source>
        <dbReference type="EMBL" id="MFD0888786.1"/>
    </source>
</evidence>
<feature type="non-terminal residue" evidence="4">
    <location>
        <position position="91"/>
    </location>
</feature>
<dbReference type="InterPro" id="IPR036736">
    <property type="entry name" value="ACP-like_sf"/>
</dbReference>